<dbReference type="GO" id="GO:0005507">
    <property type="term" value="F:copper ion binding"/>
    <property type="evidence" value="ECO:0007669"/>
    <property type="project" value="InterPro"/>
</dbReference>
<keyword evidence="4" id="KW-0812">Transmembrane</keyword>
<keyword evidence="4" id="KW-0472">Membrane</keyword>
<dbReference type="Proteomes" id="UP000010473">
    <property type="component" value="Plasmid pSTA7437.01"/>
</dbReference>
<keyword evidence="9" id="KW-1185">Reference proteome</keyword>
<dbReference type="CDD" id="cd13896">
    <property type="entry name" value="CuRO_3_CopA"/>
    <property type="match status" value="1"/>
</dbReference>
<dbReference type="PROSITE" id="PS00080">
    <property type="entry name" value="MULTICOPPER_OXIDASE2"/>
    <property type="match status" value="1"/>
</dbReference>
<geneLocation type="plasmid" evidence="8 9">
    <name>pSTA7437.01</name>
</geneLocation>
<keyword evidence="3" id="KW-0186">Copper</keyword>
<dbReference type="KEGG" id="scs:Sta7437_4762"/>
<evidence type="ECO:0000256" key="1">
    <source>
        <dbReference type="ARBA" id="ARBA00022723"/>
    </source>
</evidence>
<dbReference type="PROSITE" id="PS51318">
    <property type="entry name" value="TAT"/>
    <property type="match status" value="1"/>
</dbReference>
<dbReference type="InterPro" id="IPR033138">
    <property type="entry name" value="Cu_oxidase_CS"/>
</dbReference>
<dbReference type="InterPro" id="IPR008972">
    <property type="entry name" value="Cupredoxin"/>
</dbReference>
<evidence type="ECO:0000259" key="6">
    <source>
        <dbReference type="Pfam" id="PF07731"/>
    </source>
</evidence>
<dbReference type="SUPFAM" id="SSF49503">
    <property type="entry name" value="Cupredoxins"/>
    <property type="match status" value="3"/>
</dbReference>
<dbReference type="PROSITE" id="PS00079">
    <property type="entry name" value="MULTICOPPER_OXIDASE1"/>
    <property type="match status" value="1"/>
</dbReference>
<dbReference type="GO" id="GO:0008447">
    <property type="term" value="F:L-ascorbate oxidase activity"/>
    <property type="evidence" value="ECO:0007669"/>
    <property type="project" value="UniProtKB-EC"/>
</dbReference>
<dbReference type="Pfam" id="PF07732">
    <property type="entry name" value="Cu-oxidase_3"/>
    <property type="match status" value="1"/>
</dbReference>
<evidence type="ECO:0000313" key="9">
    <source>
        <dbReference type="Proteomes" id="UP000010473"/>
    </source>
</evidence>
<dbReference type="CDD" id="cd13874">
    <property type="entry name" value="CuRO_2_CopA"/>
    <property type="match status" value="1"/>
</dbReference>
<dbReference type="InterPro" id="IPR034279">
    <property type="entry name" value="CuRO_3_CopA"/>
</dbReference>
<dbReference type="HOGENOM" id="CLU_009100_5_2_3"/>
<dbReference type="Gene3D" id="2.60.40.420">
    <property type="entry name" value="Cupredoxins - blue copper proteins"/>
    <property type="match status" value="3"/>
</dbReference>
<feature type="domain" description="Plastocyanin-like" evidence="6">
    <location>
        <begin position="514"/>
        <end position="631"/>
    </location>
</feature>
<protein>
    <submittedName>
        <fullName evidence="8">Copper-resistance protein, CopA family</fullName>
        <ecNumber evidence="8">1.10.3.3</ecNumber>
    </submittedName>
</protein>
<sequence>MNNKSSTFNRRNFIRFTAGMSVALGLDSLLPAYVKPVVAANKSKTKFEYSDPIDLKIQKTKLPIAGKSASSLTVNGSIPGPLVRLKEGQTATIQVTNQLEEDTSIHWHGIILPPNMDGVPGVSFAGIKPGETFTYQFPVTQSGTYWYHSHSGMQEQLGHFGPIIVDPNEPEPFEYNRDYVVMLSDWTFENPHHILANLKKMPAYYNYQRRTIANLSEDWAWKGMRMDPTDIADVTGATYTYLMNGLAPDSNWTGLFQPGNKVRLRFINAAAMTFFDVRIPGLKMTVVQADGQNVQPVAVDEFRIGVAETYDVIVEPQQEQAYTIFAETMDRSGYARGTLAIREGLSASLPERRERPLRSMADMGMDHGSSGMNHDMSSMNGSSTMNHDMSSMNGNSNMNHDMSSMNGNSNMNHDMSSMNGNSNMNHDMSSMNGNSNMNHDMSSMNGSSTMNPDMSGKDTGVPHGSDDHGLGNAAVPMMVKSRLNEPGVGLENTGTRVLVYTDLRSLKPGSDQRKPERELELHLTGNMERYMWSFDGKKYSENKEITFYNGERLRLIFVNDTMMEHPIHLHGMWMELDNGAGEYKPRKHTINVKPAERLPVEVNVDAPGKWAFHCHLLYHMEIGMFRTVAVVDRPLEAS</sequence>
<dbReference type="GO" id="GO:0042597">
    <property type="term" value="C:periplasmic space"/>
    <property type="evidence" value="ECO:0007669"/>
    <property type="project" value="InterPro"/>
</dbReference>
<dbReference type="InterPro" id="IPR034284">
    <property type="entry name" value="CuRO_1_CopA"/>
</dbReference>
<dbReference type="InterPro" id="IPR034282">
    <property type="entry name" value="CuRO_2_CopA"/>
</dbReference>
<dbReference type="OrthoDB" id="9757546at2"/>
<evidence type="ECO:0000256" key="4">
    <source>
        <dbReference type="SAM" id="Phobius"/>
    </source>
</evidence>
<keyword evidence="8" id="KW-0614">Plasmid</keyword>
<dbReference type="EC" id="1.10.3.3" evidence="8"/>
<evidence type="ECO:0000259" key="7">
    <source>
        <dbReference type="Pfam" id="PF07732"/>
    </source>
</evidence>
<dbReference type="RefSeq" id="WP_015212103.1">
    <property type="nucleotide sequence ID" value="NC_019765.1"/>
</dbReference>
<proteinExistence type="predicted"/>
<evidence type="ECO:0000313" key="8">
    <source>
        <dbReference type="EMBL" id="AFZ38200.1"/>
    </source>
</evidence>
<evidence type="ECO:0000256" key="2">
    <source>
        <dbReference type="ARBA" id="ARBA00023002"/>
    </source>
</evidence>
<dbReference type="NCBIfam" id="TIGR01480">
    <property type="entry name" value="copper_res_A"/>
    <property type="match status" value="1"/>
</dbReference>
<gene>
    <name evidence="8" type="ordered locus">Sta7437_4762</name>
</gene>
<dbReference type="InterPro" id="IPR045087">
    <property type="entry name" value="Cu-oxidase_fam"/>
</dbReference>
<dbReference type="AlphaFoldDB" id="K9Y035"/>
<dbReference type="InterPro" id="IPR011706">
    <property type="entry name" value="Cu-oxidase_C"/>
</dbReference>
<dbReference type="InterPro" id="IPR006376">
    <property type="entry name" value="Cu-R_CopA"/>
</dbReference>
<keyword evidence="2 8" id="KW-0560">Oxidoreductase</keyword>
<organism evidence="8 9">
    <name type="scientific">Stanieria cyanosphaera (strain ATCC 29371 / PCC 7437)</name>
    <dbReference type="NCBI Taxonomy" id="111780"/>
    <lineage>
        <taxon>Bacteria</taxon>
        <taxon>Bacillati</taxon>
        <taxon>Cyanobacteriota</taxon>
        <taxon>Cyanophyceae</taxon>
        <taxon>Pleurocapsales</taxon>
        <taxon>Dermocarpellaceae</taxon>
        <taxon>Stanieria</taxon>
    </lineage>
</organism>
<accession>K9Y035</accession>
<feature type="domain" description="Plastocyanin-like" evidence="7">
    <location>
        <begin position="57"/>
        <end position="169"/>
    </location>
</feature>
<dbReference type="EMBL" id="CP003654">
    <property type="protein sequence ID" value="AFZ38200.1"/>
    <property type="molecule type" value="Genomic_DNA"/>
</dbReference>
<keyword evidence="4" id="KW-1133">Transmembrane helix</keyword>
<dbReference type="Pfam" id="PF00394">
    <property type="entry name" value="Cu-oxidase"/>
    <property type="match status" value="1"/>
</dbReference>
<dbReference type="InterPro" id="IPR011707">
    <property type="entry name" value="Cu-oxidase-like_N"/>
</dbReference>
<evidence type="ECO:0000256" key="3">
    <source>
        <dbReference type="ARBA" id="ARBA00023008"/>
    </source>
</evidence>
<dbReference type="InterPro" id="IPR006311">
    <property type="entry name" value="TAT_signal"/>
</dbReference>
<dbReference type="InterPro" id="IPR002355">
    <property type="entry name" value="Cu_oxidase_Cu_BS"/>
</dbReference>
<dbReference type="PANTHER" id="PTHR11709">
    <property type="entry name" value="MULTI-COPPER OXIDASE"/>
    <property type="match status" value="1"/>
</dbReference>
<dbReference type="Pfam" id="PF07731">
    <property type="entry name" value="Cu-oxidase_2"/>
    <property type="match status" value="1"/>
</dbReference>
<dbReference type="InterPro" id="IPR001117">
    <property type="entry name" value="Cu-oxidase_2nd"/>
</dbReference>
<feature type="transmembrane region" description="Helical" evidence="4">
    <location>
        <begin position="12"/>
        <end position="34"/>
    </location>
</feature>
<name>K9Y035_STAC7</name>
<evidence type="ECO:0000259" key="5">
    <source>
        <dbReference type="Pfam" id="PF00394"/>
    </source>
</evidence>
<dbReference type="PATRIC" id="fig|111780.3.peg.4921"/>
<keyword evidence="1" id="KW-0479">Metal-binding</keyword>
<reference evidence="9" key="1">
    <citation type="journal article" date="2013" name="Proc. Natl. Acad. Sci. U.S.A.">
        <title>Improving the coverage of the cyanobacterial phylum using diversity-driven genome sequencing.</title>
        <authorList>
            <person name="Shih P.M."/>
            <person name="Wu D."/>
            <person name="Latifi A."/>
            <person name="Axen S.D."/>
            <person name="Fewer D.P."/>
            <person name="Talla E."/>
            <person name="Calteau A."/>
            <person name="Cai F."/>
            <person name="Tandeau de Marsac N."/>
            <person name="Rippka R."/>
            <person name="Herdman M."/>
            <person name="Sivonen K."/>
            <person name="Coursin T."/>
            <person name="Laurent T."/>
            <person name="Goodwin L."/>
            <person name="Nolan M."/>
            <person name="Davenport K.W."/>
            <person name="Han C.S."/>
            <person name="Rubin E.M."/>
            <person name="Eisen J.A."/>
            <person name="Woyke T."/>
            <person name="Gugger M."/>
            <person name="Kerfeld C.A."/>
        </authorList>
    </citation>
    <scope>NUCLEOTIDE SEQUENCE [LARGE SCALE GENOMIC DNA]</scope>
    <source>
        <strain evidence="9">ATCC 29371 / PCC 7437</strain>
        <plasmid evidence="9">Plasmid pSTA7437.01</plasmid>
    </source>
</reference>
<dbReference type="PANTHER" id="PTHR11709:SF394">
    <property type="entry name" value="FI03373P-RELATED"/>
    <property type="match status" value="1"/>
</dbReference>
<dbReference type="CDD" id="cd13848">
    <property type="entry name" value="CuRO_1_CopA"/>
    <property type="match status" value="1"/>
</dbReference>
<feature type="domain" description="Plastocyanin-like" evidence="5">
    <location>
        <begin position="178"/>
        <end position="329"/>
    </location>
</feature>